<dbReference type="AlphaFoldDB" id="A0A561QHC1"/>
<keyword evidence="2" id="KW-0378">Hydrolase</keyword>
<evidence type="ECO:0000259" key="1">
    <source>
        <dbReference type="SMART" id="SM00318"/>
    </source>
</evidence>
<dbReference type="RefSeq" id="WP_246690889.1">
    <property type="nucleotide sequence ID" value="NZ_VIWP01000007.1"/>
</dbReference>
<dbReference type="InterPro" id="IPR016071">
    <property type="entry name" value="Staphylococal_nuclease_OB-fold"/>
</dbReference>
<gene>
    <name evidence="2" type="ORF">FHW37_107125</name>
</gene>
<evidence type="ECO:0000313" key="3">
    <source>
        <dbReference type="Proteomes" id="UP000320653"/>
    </source>
</evidence>
<name>A0A561QHC1_9HYPH</name>
<accession>A0A561QHC1</accession>
<protein>
    <submittedName>
        <fullName evidence="2">Endonuclease YncB(Thermonuclease family)</fullName>
    </submittedName>
</protein>
<keyword evidence="2" id="KW-0255">Endonuclease</keyword>
<reference evidence="2 3" key="1">
    <citation type="submission" date="2019-06" db="EMBL/GenBank/DDBJ databases">
        <title>Sorghum-associated microbial communities from plants grown in Nebraska, USA.</title>
        <authorList>
            <person name="Schachtman D."/>
        </authorList>
    </citation>
    <scope>NUCLEOTIDE SEQUENCE [LARGE SCALE GENOMIC DNA]</scope>
    <source>
        <strain evidence="2 3">1225</strain>
    </source>
</reference>
<dbReference type="SUPFAM" id="SSF50199">
    <property type="entry name" value="Staphylococcal nuclease"/>
    <property type="match status" value="1"/>
</dbReference>
<comment type="caution">
    <text evidence="2">The sequence shown here is derived from an EMBL/GenBank/DDBJ whole genome shotgun (WGS) entry which is preliminary data.</text>
</comment>
<dbReference type="InterPro" id="IPR035437">
    <property type="entry name" value="SNase_OB-fold_sf"/>
</dbReference>
<feature type="domain" description="TNase-like" evidence="1">
    <location>
        <begin position="33"/>
        <end position="153"/>
    </location>
</feature>
<dbReference type="SMART" id="SM00318">
    <property type="entry name" value="SNc"/>
    <property type="match status" value="1"/>
</dbReference>
<dbReference type="GO" id="GO:0004519">
    <property type="term" value="F:endonuclease activity"/>
    <property type="evidence" value="ECO:0007669"/>
    <property type="project" value="UniProtKB-KW"/>
</dbReference>
<keyword evidence="2" id="KW-0540">Nuclease</keyword>
<evidence type="ECO:0000313" key="2">
    <source>
        <dbReference type="EMBL" id="TWF49758.1"/>
    </source>
</evidence>
<sequence length="188" mass="20434">MTRFVKIGRDALFLGAFLVLGSLIIAKVDLTNETVIPGPFFAIDGDTLAAGIERLRLLGIDAPESDQTCGDGKGGEWACGDAARKALSDLSSDTLAECRGEARDQYKRILVHCRRAGVDINAELVRRGLAVASGGYKAEETAARGEGRGIWAGPFDMPRTWRKSHHAIEDEPRNEAGFLDRLKGFFAW</sequence>
<dbReference type="Proteomes" id="UP000320653">
    <property type="component" value="Unassembled WGS sequence"/>
</dbReference>
<organism evidence="2 3">
    <name type="scientific">Neorhizobium alkalisoli</name>
    <dbReference type="NCBI Taxonomy" id="528178"/>
    <lineage>
        <taxon>Bacteria</taxon>
        <taxon>Pseudomonadati</taxon>
        <taxon>Pseudomonadota</taxon>
        <taxon>Alphaproteobacteria</taxon>
        <taxon>Hyphomicrobiales</taxon>
        <taxon>Rhizobiaceae</taxon>
        <taxon>Rhizobium/Agrobacterium group</taxon>
        <taxon>Neorhizobium</taxon>
    </lineage>
</organism>
<proteinExistence type="predicted"/>
<keyword evidence="3" id="KW-1185">Reference proteome</keyword>
<dbReference type="Gene3D" id="2.40.50.90">
    <property type="match status" value="1"/>
</dbReference>
<dbReference type="EMBL" id="VIWP01000007">
    <property type="protein sequence ID" value="TWF49758.1"/>
    <property type="molecule type" value="Genomic_DNA"/>
</dbReference>
<dbReference type="Pfam" id="PF00565">
    <property type="entry name" value="SNase"/>
    <property type="match status" value="1"/>
</dbReference>